<dbReference type="PANTHER" id="PTHR45458:SF1">
    <property type="entry name" value="SHORT CHAIN DEHYDROGENASE"/>
    <property type="match status" value="1"/>
</dbReference>
<dbReference type="PANTHER" id="PTHR45458">
    <property type="entry name" value="SHORT-CHAIN DEHYDROGENASE/REDUCTASE SDR"/>
    <property type="match status" value="1"/>
</dbReference>
<dbReference type="eggNOG" id="KOG1611">
    <property type="taxonomic scope" value="Eukaryota"/>
</dbReference>
<evidence type="ECO:0000256" key="1">
    <source>
        <dbReference type="ARBA" id="ARBA00004685"/>
    </source>
</evidence>
<dbReference type="InterPro" id="IPR036291">
    <property type="entry name" value="NAD(P)-bd_dom_sf"/>
</dbReference>
<dbReference type="OrthoDB" id="9876299at2759"/>
<evidence type="ECO:0008006" key="4">
    <source>
        <dbReference type="Google" id="ProtNLM"/>
    </source>
</evidence>
<gene>
    <name evidence="2" type="ORF">DOTSEDRAFT_170752</name>
</gene>
<dbReference type="EMBL" id="KB446538">
    <property type="protein sequence ID" value="EME45389.1"/>
    <property type="molecule type" value="Genomic_DNA"/>
</dbReference>
<keyword evidence="3" id="KW-1185">Reference proteome</keyword>
<dbReference type="Pfam" id="PF00106">
    <property type="entry name" value="adh_short"/>
    <property type="match status" value="1"/>
</dbReference>
<dbReference type="InterPro" id="IPR002347">
    <property type="entry name" value="SDR_fam"/>
</dbReference>
<reference evidence="3" key="1">
    <citation type="journal article" date="2012" name="PLoS Genet.">
        <title>The genomes of the fungal plant pathogens Cladosporium fulvum and Dothistroma septosporum reveal adaptation to different hosts and lifestyles but also signatures of common ancestry.</title>
        <authorList>
            <person name="de Wit P.J.G.M."/>
            <person name="van der Burgt A."/>
            <person name="Oekmen B."/>
            <person name="Stergiopoulos I."/>
            <person name="Abd-Elsalam K.A."/>
            <person name="Aerts A.L."/>
            <person name="Bahkali A.H."/>
            <person name="Beenen H.G."/>
            <person name="Chettri P."/>
            <person name="Cox M.P."/>
            <person name="Datema E."/>
            <person name="de Vries R.P."/>
            <person name="Dhillon B."/>
            <person name="Ganley A.R."/>
            <person name="Griffiths S.A."/>
            <person name="Guo Y."/>
            <person name="Hamelin R.C."/>
            <person name="Henrissat B."/>
            <person name="Kabir M.S."/>
            <person name="Jashni M.K."/>
            <person name="Kema G."/>
            <person name="Klaubauf S."/>
            <person name="Lapidus A."/>
            <person name="Levasseur A."/>
            <person name="Lindquist E."/>
            <person name="Mehrabi R."/>
            <person name="Ohm R.A."/>
            <person name="Owen T.J."/>
            <person name="Salamov A."/>
            <person name="Schwelm A."/>
            <person name="Schijlen E."/>
            <person name="Sun H."/>
            <person name="van den Burg H.A."/>
            <person name="van Ham R.C.H.J."/>
            <person name="Zhang S."/>
            <person name="Goodwin S.B."/>
            <person name="Grigoriev I.V."/>
            <person name="Collemare J."/>
            <person name="Bradshaw R.E."/>
        </authorList>
    </citation>
    <scope>NUCLEOTIDE SEQUENCE [LARGE SCALE GENOMIC DNA]</scope>
    <source>
        <strain evidence="3">NZE10 / CBS 128990</strain>
    </source>
</reference>
<name>N1PSJ0_DOTSN</name>
<dbReference type="SUPFAM" id="SSF51735">
    <property type="entry name" value="NAD(P)-binding Rossmann-fold domains"/>
    <property type="match status" value="1"/>
</dbReference>
<comment type="pathway">
    <text evidence="1">Mycotoxin biosynthesis.</text>
</comment>
<dbReference type="Proteomes" id="UP000016933">
    <property type="component" value="Unassembled WGS sequence"/>
</dbReference>
<organism evidence="2 3">
    <name type="scientific">Dothistroma septosporum (strain NZE10 / CBS 128990)</name>
    <name type="common">Red band needle blight fungus</name>
    <name type="synonym">Mycosphaerella pini</name>
    <dbReference type="NCBI Taxonomy" id="675120"/>
    <lineage>
        <taxon>Eukaryota</taxon>
        <taxon>Fungi</taxon>
        <taxon>Dikarya</taxon>
        <taxon>Ascomycota</taxon>
        <taxon>Pezizomycotina</taxon>
        <taxon>Dothideomycetes</taxon>
        <taxon>Dothideomycetidae</taxon>
        <taxon>Mycosphaerellales</taxon>
        <taxon>Mycosphaerellaceae</taxon>
        <taxon>Dothistroma</taxon>
    </lineage>
</organism>
<proteinExistence type="predicted"/>
<evidence type="ECO:0000313" key="3">
    <source>
        <dbReference type="Proteomes" id="UP000016933"/>
    </source>
</evidence>
<protein>
    <recommendedName>
        <fullName evidence="4">NAD(P)-binding protein</fullName>
    </recommendedName>
</protein>
<dbReference type="Gene3D" id="3.40.50.720">
    <property type="entry name" value="NAD(P)-binding Rossmann-like Domain"/>
    <property type="match status" value="1"/>
</dbReference>
<accession>N1PSJ0</accession>
<dbReference type="PRINTS" id="PR00081">
    <property type="entry name" value="GDHRDH"/>
</dbReference>
<dbReference type="STRING" id="675120.N1PSJ0"/>
<sequence>MTSSKNTVTLISGANRGLGKGLLELFLAEPNHTVIAANRDPHHASSKALLDLPTGKGSKLITVKIDASVPEDAASAIAEIKKQGIDYLDVVIANAGVSYTFPFVKDLKIEDLQGHIEPNVYGVISLYQATRELLDKGTDPKWMTMGSSAGWLENQHPVPNSAYAPTKTMVHWLTKRINGEEERICAFVQDPGWVQTGMGNFGARAWGPGEAPLGVEESVTGMKKVIEAARKDTHGGKMFGIDGKQQAW</sequence>
<reference evidence="2 3" key="2">
    <citation type="journal article" date="2012" name="PLoS Pathog.">
        <title>Diverse lifestyles and strategies of plant pathogenesis encoded in the genomes of eighteen Dothideomycetes fungi.</title>
        <authorList>
            <person name="Ohm R.A."/>
            <person name="Feau N."/>
            <person name="Henrissat B."/>
            <person name="Schoch C.L."/>
            <person name="Horwitz B.A."/>
            <person name="Barry K.W."/>
            <person name="Condon B.J."/>
            <person name="Copeland A.C."/>
            <person name="Dhillon B."/>
            <person name="Glaser F."/>
            <person name="Hesse C.N."/>
            <person name="Kosti I."/>
            <person name="LaButti K."/>
            <person name="Lindquist E.A."/>
            <person name="Lucas S."/>
            <person name="Salamov A.A."/>
            <person name="Bradshaw R.E."/>
            <person name="Ciuffetti L."/>
            <person name="Hamelin R.C."/>
            <person name="Kema G.H.J."/>
            <person name="Lawrence C."/>
            <person name="Scott J.A."/>
            <person name="Spatafora J.W."/>
            <person name="Turgeon B.G."/>
            <person name="de Wit P.J.G.M."/>
            <person name="Zhong S."/>
            <person name="Goodwin S.B."/>
            <person name="Grigoriev I.V."/>
        </authorList>
    </citation>
    <scope>NUCLEOTIDE SEQUENCE [LARGE SCALE GENOMIC DNA]</scope>
    <source>
        <strain evidence="3">NZE10 / CBS 128990</strain>
    </source>
</reference>
<dbReference type="HOGENOM" id="CLU_010194_9_1_1"/>
<dbReference type="OMA" id="CDGMMEV"/>
<dbReference type="AlphaFoldDB" id="N1PSJ0"/>
<dbReference type="GO" id="GO:0016616">
    <property type="term" value="F:oxidoreductase activity, acting on the CH-OH group of donors, NAD or NADP as acceptor"/>
    <property type="evidence" value="ECO:0007669"/>
    <property type="project" value="TreeGrafter"/>
</dbReference>
<dbReference type="InterPro" id="IPR052184">
    <property type="entry name" value="SDR_enzymes"/>
</dbReference>
<evidence type="ECO:0000313" key="2">
    <source>
        <dbReference type="EMBL" id="EME45389.1"/>
    </source>
</evidence>